<reference evidence="3 4" key="1">
    <citation type="submission" date="2024-07" db="EMBL/GenBank/DDBJ databases">
        <title>Section-level genome sequencing and comparative genomics of Aspergillus sections Usti and Cavernicolus.</title>
        <authorList>
            <consortium name="Lawrence Berkeley National Laboratory"/>
            <person name="Nybo J.L."/>
            <person name="Vesth T.C."/>
            <person name="Theobald S."/>
            <person name="Frisvad J.C."/>
            <person name="Larsen T.O."/>
            <person name="Kjaerboelling I."/>
            <person name="Rothschild-Mancinelli K."/>
            <person name="Lyhne E.K."/>
            <person name="Kogle M.E."/>
            <person name="Barry K."/>
            <person name="Clum A."/>
            <person name="Na H."/>
            <person name="Ledsgaard L."/>
            <person name="Lin J."/>
            <person name="Lipzen A."/>
            <person name="Kuo A."/>
            <person name="Riley R."/>
            <person name="Mondo S."/>
            <person name="LaButti K."/>
            <person name="Haridas S."/>
            <person name="Pangalinan J."/>
            <person name="Salamov A.A."/>
            <person name="Simmons B.A."/>
            <person name="Magnuson J.K."/>
            <person name="Chen J."/>
            <person name="Drula E."/>
            <person name="Henrissat B."/>
            <person name="Wiebenga A."/>
            <person name="Lubbers R.J."/>
            <person name="Gomes A.C."/>
            <person name="Makela M.R."/>
            <person name="Stajich J."/>
            <person name="Grigoriev I.V."/>
            <person name="Mortensen U.H."/>
            <person name="De vries R.P."/>
            <person name="Baker S.E."/>
            <person name="Andersen M.R."/>
        </authorList>
    </citation>
    <scope>NUCLEOTIDE SEQUENCE [LARGE SCALE GENOMIC DNA]</scope>
    <source>
        <strain evidence="3 4">CBS 600.67</strain>
    </source>
</reference>
<feature type="region of interest" description="Disordered" evidence="2">
    <location>
        <begin position="372"/>
        <end position="529"/>
    </location>
</feature>
<feature type="region of interest" description="Disordered" evidence="2">
    <location>
        <begin position="300"/>
        <end position="331"/>
    </location>
</feature>
<feature type="coiled-coil region" evidence="1">
    <location>
        <begin position="230"/>
        <end position="264"/>
    </location>
</feature>
<feature type="compositionally biased region" description="Low complexity" evidence="2">
    <location>
        <begin position="389"/>
        <end position="398"/>
    </location>
</feature>
<evidence type="ECO:0000313" key="3">
    <source>
        <dbReference type="EMBL" id="KAL2817445.1"/>
    </source>
</evidence>
<feature type="compositionally biased region" description="Basic and acidic residues" evidence="2">
    <location>
        <begin position="448"/>
        <end position="458"/>
    </location>
</feature>
<feature type="compositionally biased region" description="Basic residues" evidence="2">
    <location>
        <begin position="459"/>
        <end position="468"/>
    </location>
</feature>
<comment type="caution">
    <text evidence="3">The sequence shown here is derived from an EMBL/GenBank/DDBJ whole genome shotgun (WGS) entry which is preliminary data.</text>
</comment>
<gene>
    <name evidence="3" type="ORF">BDW59DRAFT_133074</name>
</gene>
<evidence type="ECO:0000256" key="2">
    <source>
        <dbReference type="SAM" id="MobiDB-lite"/>
    </source>
</evidence>
<feature type="compositionally biased region" description="Polar residues" evidence="2">
    <location>
        <begin position="410"/>
        <end position="447"/>
    </location>
</feature>
<evidence type="ECO:0000313" key="4">
    <source>
        <dbReference type="Proteomes" id="UP001610335"/>
    </source>
</evidence>
<dbReference type="Proteomes" id="UP001610335">
    <property type="component" value="Unassembled WGS sequence"/>
</dbReference>
<feature type="compositionally biased region" description="Basic and acidic residues" evidence="2">
    <location>
        <begin position="509"/>
        <end position="527"/>
    </location>
</feature>
<feature type="compositionally biased region" description="Polar residues" evidence="2">
    <location>
        <begin position="488"/>
        <end position="505"/>
    </location>
</feature>
<evidence type="ECO:0000256" key="1">
    <source>
        <dbReference type="SAM" id="Coils"/>
    </source>
</evidence>
<accession>A0ABR4HPN2</accession>
<dbReference type="EMBL" id="JBFXLS010000092">
    <property type="protein sequence ID" value="KAL2817445.1"/>
    <property type="molecule type" value="Genomic_DNA"/>
</dbReference>
<protein>
    <recommendedName>
        <fullName evidence="5">Mis18 domain-containing protein</fullName>
    </recommendedName>
</protein>
<feature type="compositionally biased region" description="Acidic residues" evidence="2">
    <location>
        <begin position="312"/>
        <end position="323"/>
    </location>
</feature>
<organism evidence="3 4">
    <name type="scientific">Aspergillus cavernicola</name>
    <dbReference type="NCBI Taxonomy" id="176166"/>
    <lineage>
        <taxon>Eukaryota</taxon>
        <taxon>Fungi</taxon>
        <taxon>Dikarya</taxon>
        <taxon>Ascomycota</taxon>
        <taxon>Pezizomycotina</taxon>
        <taxon>Eurotiomycetes</taxon>
        <taxon>Eurotiomycetidae</taxon>
        <taxon>Eurotiales</taxon>
        <taxon>Aspergillaceae</taxon>
        <taxon>Aspergillus</taxon>
        <taxon>Aspergillus subgen. Nidulantes</taxon>
    </lineage>
</organism>
<keyword evidence="4" id="KW-1185">Reference proteome</keyword>
<name>A0ABR4HPN2_9EURO</name>
<evidence type="ECO:0008006" key="5">
    <source>
        <dbReference type="Google" id="ProtNLM"/>
    </source>
</evidence>
<proteinExistence type="predicted"/>
<sequence>MPSSTMDLSKLTRPAVLCQCSRCSSSLAALENEWAKLSNSYSVAAGWFSIELHRISISSEMKQIPQSSELNLIRGRIIQEIGCKLCQQKLGVLCALDNGPNIFWKLSKVSFREIVTMRTVEATFKEGDEVLETLLFPKPKELGLRLDGAPAYPGALVPTGSNKIDNYGSSVEQQIQQQGLSLDHISSSVTNLHDTMHELKNAFTSMRIELNGPSRFSNEQELSNGSFDMVTTVLKELKSKSDEIEKLKLEIEALKLRNRYVEEQTARKTLPSLTVEPLPEVGTPGLLQGSRKRAFPFPEHYQGVRRNPVADSFDDEDEEDEDSMANFSLGETRIPSVKIPLRDSVPTVEQAHVPTASRSPRLLIEADHLGHQTPQSLSLDDPVAKRPRPSSSGNSSANRRGRGRPSRKSISQTTQPNISHTPNSSLLNEQNTKVGTNSHTDQRSSTPTEHRNSIENRPTHPRTLRSRSRPPSPNSRIRMSTEQHNEQNTDQTQNPNEMAEPTSQLVVDLGKENSSKGNKHETNEQRKAQTAARNIMAKLAMQREEAMDTEEAR</sequence>
<keyword evidence="1" id="KW-0175">Coiled coil</keyword>